<protein>
    <submittedName>
        <fullName evidence="1">Por secretion system C-terminal sorting domain-containing protein</fullName>
    </submittedName>
</protein>
<sequence length="123" mass="13629">MHKNFAISKDCSTFARTIIELLMRKSVLSLLFFTMLSMPVLSVPVMMELMAVDQMDGEVTIAAEGRTIIVSGAEGQKLEVISLTGRKVAEYQINSPAQRIELDLNKGCYVIKVGKVVRKVSLH</sequence>
<name>A0A1H5UCR2_XYLRU</name>
<evidence type="ECO:0000313" key="1">
    <source>
        <dbReference type="EMBL" id="SEF72091.1"/>
    </source>
</evidence>
<reference evidence="1 2" key="1">
    <citation type="submission" date="2016-10" db="EMBL/GenBank/DDBJ databases">
        <authorList>
            <person name="de Groot N.N."/>
        </authorList>
    </citation>
    <scope>NUCLEOTIDE SEQUENCE [LARGE SCALE GENOMIC DNA]</scope>
    <source>
        <strain evidence="1 2">AR32</strain>
    </source>
</reference>
<organism evidence="1 2">
    <name type="scientific">Xylanibacter ruminicola</name>
    <name type="common">Prevotella ruminicola</name>
    <dbReference type="NCBI Taxonomy" id="839"/>
    <lineage>
        <taxon>Bacteria</taxon>
        <taxon>Pseudomonadati</taxon>
        <taxon>Bacteroidota</taxon>
        <taxon>Bacteroidia</taxon>
        <taxon>Bacteroidales</taxon>
        <taxon>Prevotellaceae</taxon>
        <taxon>Xylanibacter</taxon>
    </lineage>
</organism>
<gene>
    <name evidence="1" type="ORF">SAMN05216354_1346</name>
</gene>
<proteinExistence type="predicted"/>
<dbReference type="EMBL" id="FNUV01000003">
    <property type="protein sequence ID" value="SEF72091.1"/>
    <property type="molecule type" value="Genomic_DNA"/>
</dbReference>
<dbReference type="Proteomes" id="UP000236735">
    <property type="component" value="Unassembled WGS sequence"/>
</dbReference>
<dbReference type="AlphaFoldDB" id="A0A1H5UCR2"/>
<accession>A0A1H5UCR2</accession>
<evidence type="ECO:0000313" key="2">
    <source>
        <dbReference type="Proteomes" id="UP000236735"/>
    </source>
</evidence>